<evidence type="ECO:0000259" key="3">
    <source>
        <dbReference type="Pfam" id="PF25863"/>
    </source>
</evidence>
<protein>
    <submittedName>
        <fullName evidence="4">BREX-2 system phosphatase PglZ</fullName>
    </submittedName>
</protein>
<name>A0ABZ1KES7_9ACTN</name>
<evidence type="ECO:0000313" key="4">
    <source>
        <dbReference type="EMBL" id="WTP69022.1"/>
    </source>
</evidence>
<dbReference type="Proteomes" id="UP001622496">
    <property type="component" value="Chromosome"/>
</dbReference>
<accession>A0ABZ1KES7</accession>
<gene>
    <name evidence="4" type="primary">pglZ</name>
    <name evidence="4" type="ORF">OG560_27835</name>
</gene>
<organism evidence="4 5">
    <name type="scientific">[Kitasatospora] papulosa</name>
    <dbReference type="NCBI Taxonomy" id="1464011"/>
    <lineage>
        <taxon>Bacteria</taxon>
        <taxon>Bacillati</taxon>
        <taxon>Actinomycetota</taxon>
        <taxon>Actinomycetes</taxon>
        <taxon>Kitasatosporales</taxon>
        <taxon>Streptomycetaceae</taxon>
        <taxon>Streptomyces</taxon>
    </lineage>
</organism>
<dbReference type="Pfam" id="PF08665">
    <property type="entry name" value="PglZ"/>
    <property type="match status" value="1"/>
</dbReference>
<feature type="domain" description="Alkaline phosphatase-like protein PglZ second" evidence="2">
    <location>
        <begin position="203"/>
        <end position="351"/>
    </location>
</feature>
<dbReference type="Pfam" id="PF25861">
    <property type="entry name" value="PglZ_2nd"/>
    <property type="match status" value="1"/>
</dbReference>
<evidence type="ECO:0000259" key="2">
    <source>
        <dbReference type="Pfam" id="PF25861"/>
    </source>
</evidence>
<sequence>MAGGLWRGGHHQFHRRRGAVLMALRPLIDRRIVEALLETELRRAADCRLLLVNARYDSTAPTEFTARIDGRPQPVRVTDQDSVLGIVAAWQELLDGAETELLLVVTSDVPAAVLGWDVRAHAVGRRILSVDRAEIVKQLFGAADLDPRMIRETWLLTALLEAEPVDGWPRSGSVLTRDDAVRALVGERLGLGRGSAGHLLELDTNALLAWSRTTAGPARFRELPGAERDGLTTWLTDTVGAAAPTLLSLVADGRGQDAMALGVLGSVLSAPEAPAGTSFALGGLFGSSLRSVEDLPKFTASVIGTLARWIAEAEVSTPAGAEARQRVYSVLDRADALASEAGLGQALRVDPLLPSGFRARLRDLAAALPDSSKAAEAALDQVLAHQLARLHPASCEAARMAVRVVRWLDGPAPTAESVGQAVHEQFAQWGWADRALCVLAAGDPMGDPVVGQAYHLLIGSARARRSTLDEQFAARLAGWTRTASSQAPGGALLIEDVLETLALPMASGTSPLLLVLDGMSAAIAAQLGDEIDRRIWTEIAPAPQAATPPRRHAAVSMLPSVTTISRASLLSGMPTNGKQAAEISGFEIFWKRHRRVGRLFHKGQIGGAEGHRLAPEMLEALAGDDIVAVVLNTIDDALDHGQEGERTSWRLRDISHLLDLLNAARGYGRPVMLVSDHGHVLDRSPHGQGPLKAPGAQSARWRTGEAGEGEVELSGPRVREGGGTIVAPWREDIRYTPRKAGYHGGAALAEVTVPVIMLVPSQELMPSGWVVLPNEQTVPAWWRAGSDVAPAPAETEKPTARRPRRRAEEQAGEALFAAGEVTPATLTLGGKVVGSQRYKTQRKFVRRPPDGKAVVAVIDALAEAGGKLTPDAVAAAAAEATGRSQRNAEVFVTVVQRLLNIEGYGVINLVDAGRTVELNIPLLQEQFGTEQP</sequence>
<feature type="domain" description="Alkaline phosphatase-like protein PglZ C-terminal" evidence="3">
    <location>
        <begin position="825"/>
        <end position="928"/>
    </location>
</feature>
<dbReference type="RefSeq" id="WP_376051524.1">
    <property type="nucleotide sequence ID" value="NZ_CP108135.1"/>
</dbReference>
<evidence type="ECO:0000313" key="5">
    <source>
        <dbReference type="Proteomes" id="UP001622496"/>
    </source>
</evidence>
<dbReference type="Pfam" id="PF25863">
    <property type="entry name" value="PglZ_C"/>
    <property type="match status" value="1"/>
</dbReference>
<dbReference type="InterPro" id="IPR058882">
    <property type="entry name" value="PglZ_C"/>
</dbReference>
<feature type="region of interest" description="Disordered" evidence="1">
    <location>
        <begin position="789"/>
        <end position="811"/>
    </location>
</feature>
<dbReference type="InterPro" id="IPR047992">
    <property type="entry name" value="BREX_PglZ"/>
</dbReference>
<dbReference type="InterPro" id="IPR058881">
    <property type="entry name" value="PglZ_2nd"/>
</dbReference>
<proteinExistence type="predicted"/>
<dbReference type="EMBL" id="CP108135">
    <property type="protein sequence ID" value="WTP69022.1"/>
    <property type="molecule type" value="Genomic_DNA"/>
</dbReference>
<evidence type="ECO:0000256" key="1">
    <source>
        <dbReference type="SAM" id="MobiDB-lite"/>
    </source>
</evidence>
<feature type="region of interest" description="Disordered" evidence="1">
    <location>
        <begin position="679"/>
        <end position="699"/>
    </location>
</feature>
<keyword evidence="5" id="KW-1185">Reference proteome</keyword>
<reference evidence="4 5" key="1">
    <citation type="submission" date="2022-10" db="EMBL/GenBank/DDBJ databases">
        <title>The complete genomes of actinobacterial strains from the NBC collection.</title>
        <authorList>
            <person name="Joergensen T.S."/>
            <person name="Alvarez Arevalo M."/>
            <person name="Sterndorff E.B."/>
            <person name="Faurdal D."/>
            <person name="Vuksanovic O."/>
            <person name="Mourched A.-S."/>
            <person name="Charusanti P."/>
            <person name="Shaw S."/>
            <person name="Blin K."/>
            <person name="Weber T."/>
        </authorList>
    </citation>
    <scope>NUCLEOTIDE SEQUENCE [LARGE SCALE GENOMIC DNA]</scope>
    <source>
        <strain evidence="4 5">NBC_00185</strain>
    </source>
</reference>
<dbReference type="NCBIfam" id="NF033446">
    <property type="entry name" value="BREX_PglZ_2"/>
    <property type="match status" value="1"/>
</dbReference>